<dbReference type="InterPro" id="IPR029278">
    <property type="entry name" value="Imm26"/>
</dbReference>
<organism evidence="1 2">
    <name type="scientific">Capnocytophaga bilenii</name>
    <dbReference type="NCBI Taxonomy" id="2819369"/>
    <lineage>
        <taxon>Bacteria</taxon>
        <taxon>Pseudomonadati</taxon>
        <taxon>Bacteroidota</taxon>
        <taxon>Flavobacteriia</taxon>
        <taxon>Flavobacteriales</taxon>
        <taxon>Flavobacteriaceae</taxon>
        <taxon>Capnocytophaga</taxon>
    </lineage>
</organism>
<dbReference type="Proteomes" id="UP000681610">
    <property type="component" value="Unassembled WGS sequence"/>
</dbReference>
<accession>A0ABS3PWY6</accession>
<keyword evidence="2" id="KW-1185">Reference proteome</keyword>
<name>A0ABS3PWY6_9FLAO</name>
<gene>
    <name evidence="1" type="ORF">J4N46_05190</name>
</gene>
<evidence type="ECO:0000313" key="1">
    <source>
        <dbReference type="EMBL" id="MBO1883821.1"/>
    </source>
</evidence>
<dbReference type="RefSeq" id="WP_208058419.1">
    <property type="nucleotide sequence ID" value="NZ_JAGDYP010000003.1"/>
</dbReference>
<reference evidence="1 2" key="1">
    <citation type="submission" date="2021-03" db="EMBL/GenBank/DDBJ databases">
        <title>Isolation and description of Capnocytophaga bilenii sp. nov., a novel Capnocytophaga species, isolated from a gingivitis subject.</title>
        <authorList>
            <person name="Antezack A."/>
            <person name="Monnet-Corti V."/>
            <person name="La Scola B."/>
        </authorList>
    </citation>
    <scope>NUCLEOTIDE SEQUENCE [LARGE SCALE GENOMIC DNA]</scope>
    <source>
        <strain evidence="1 2">Marseille-Q4570</strain>
    </source>
</reference>
<sequence>MNWTQAASLRQRGNTKKNMTNCNKYSIDGEIVAIPLFLKDFPKAKLKKEDHDKLFAFARAIEEIAGRTLIEVFNKTGALNTSVDSIINSGVLMKPFYTTWSPVLRKRWKTICVTPNYDKTIHSNYNDIELVLGDIDDLRVWKAKDNSETPITKEDLLRGDYQLMGIYTDVQVEKKIIDKLNTIVR</sequence>
<protein>
    <submittedName>
        <fullName evidence="1">Uncharacterized protein</fullName>
    </submittedName>
</protein>
<proteinExistence type="predicted"/>
<comment type="caution">
    <text evidence="1">The sequence shown here is derived from an EMBL/GenBank/DDBJ whole genome shotgun (WGS) entry which is preliminary data.</text>
</comment>
<dbReference type="Pfam" id="PF15428">
    <property type="entry name" value="Imm26"/>
    <property type="match status" value="1"/>
</dbReference>
<evidence type="ECO:0000313" key="2">
    <source>
        <dbReference type="Proteomes" id="UP000681610"/>
    </source>
</evidence>
<dbReference type="EMBL" id="JAGDYP010000003">
    <property type="protein sequence ID" value="MBO1883821.1"/>
    <property type="molecule type" value="Genomic_DNA"/>
</dbReference>